<feature type="transmembrane region" description="Helical" evidence="1">
    <location>
        <begin position="86"/>
        <end position="105"/>
    </location>
</feature>
<dbReference type="Proteomes" id="UP000001549">
    <property type="component" value="Chromosome"/>
</dbReference>
<reference evidence="2 3" key="1">
    <citation type="submission" date="2011-05" db="EMBL/GenBank/DDBJ databases">
        <title>Complete sequence of chromosome of Frankia symbiont of Datisca glomerata.</title>
        <authorList>
            <consortium name="US DOE Joint Genome Institute"/>
            <person name="Lucas S."/>
            <person name="Han J."/>
            <person name="Lapidus A."/>
            <person name="Cheng J.-F."/>
            <person name="Goodwin L."/>
            <person name="Pitluck S."/>
            <person name="Peters L."/>
            <person name="Mikhailova N."/>
            <person name="Chertkov O."/>
            <person name="Teshima H."/>
            <person name="Han C."/>
            <person name="Tapia R."/>
            <person name="Land M."/>
            <person name="Hauser L."/>
            <person name="Kyrpides N."/>
            <person name="Ivanova N."/>
            <person name="Pagani I."/>
            <person name="Berry A."/>
            <person name="Pawlowski K."/>
            <person name="Persson T."/>
            <person name="Vanden Heuvel B."/>
            <person name="Benson D."/>
            <person name="Woyke T."/>
        </authorList>
    </citation>
    <scope>NUCLEOTIDE SEQUENCE [LARGE SCALE GENOMIC DNA]</scope>
    <source>
        <strain evidence="3">4085684</strain>
    </source>
</reference>
<proteinExistence type="predicted"/>
<dbReference type="InterPro" id="IPR011701">
    <property type="entry name" value="MFS"/>
</dbReference>
<sequence length="441" mass="44507">MTDPLPTGARLYIALWRRPGVTRALLPGQLTRLTFALEPLALFFLVQQRTHAYTAAAAVLAVFSAALGVSGPLLGALIDRVGLRPVVGVLGVAHPAVLVAILAVSGSRVDVGVFVLTGLAGLTLAPVGATIRAAWAQLVPRGPLLDAANALEAVTVEVLFVVGPALVGLLTAVSTPAVAVLVTGGCLGVGSIGYATSPVMSRLSTGTRERRRRRHRGPLWRLPGIGVVLLAAALVAAAFAALEVAIPATAGSSALTAAGGAVLLALVPVGSAVGGLYYGAGRRRGRPADRYAALLWLCFLGMLPLALPLPLPVIAVALPLAGLPMAAVSAEEFGLLGTLAPDGRTNETFAWVSTMMAVGGSAGNLLSGLAVDHFGPAAGRCLAPLACVLAAVAVTSRRGSLVGVPLPVGQRAMGPAEAGHSLPIQTTTEGSVTESMVKMAE</sequence>
<feature type="transmembrane region" description="Helical" evidence="1">
    <location>
        <begin position="147"/>
        <end position="171"/>
    </location>
</feature>
<dbReference type="HOGENOM" id="CLU_033532_3_0_11"/>
<feature type="transmembrane region" description="Helical" evidence="1">
    <location>
        <begin position="177"/>
        <end position="197"/>
    </location>
</feature>
<dbReference type="STRING" id="656024.FsymDg_1858"/>
<dbReference type="InterPro" id="IPR036259">
    <property type="entry name" value="MFS_trans_sf"/>
</dbReference>
<evidence type="ECO:0000256" key="1">
    <source>
        <dbReference type="SAM" id="Phobius"/>
    </source>
</evidence>
<feature type="transmembrane region" description="Helical" evidence="1">
    <location>
        <begin position="111"/>
        <end position="135"/>
    </location>
</feature>
<dbReference type="Gene3D" id="1.20.1250.20">
    <property type="entry name" value="MFS general substrate transporter like domains"/>
    <property type="match status" value="1"/>
</dbReference>
<dbReference type="SUPFAM" id="SSF103473">
    <property type="entry name" value="MFS general substrate transporter"/>
    <property type="match status" value="1"/>
</dbReference>
<dbReference type="PANTHER" id="PTHR23542:SF1">
    <property type="entry name" value="MAJOR FACILITATOR SUPERFAMILY (MFS) PROFILE DOMAIN-CONTAINING PROTEIN"/>
    <property type="match status" value="1"/>
</dbReference>
<feature type="transmembrane region" description="Helical" evidence="1">
    <location>
        <begin position="218"/>
        <end position="242"/>
    </location>
</feature>
<dbReference type="Pfam" id="PF07690">
    <property type="entry name" value="MFS_1"/>
    <property type="match status" value="1"/>
</dbReference>
<dbReference type="KEGG" id="fsy:FsymDg_1858"/>
<name>F8AVY0_9ACTN</name>
<feature type="transmembrane region" description="Helical" evidence="1">
    <location>
        <begin position="52"/>
        <end position="74"/>
    </location>
</feature>
<feature type="transmembrane region" description="Helical" evidence="1">
    <location>
        <begin position="291"/>
        <end position="307"/>
    </location>
</feature>
<dbReference type="AlphaFoldDB" id="F8AVY0"/>
<feature type="transmembrane region" description="Helical" evidence="1">
    <location>
        <begin position="348"/>
        <end position="371"/>
    </location>
</feature>
<keyword evidence="1" id="KW-1133">Transmembrane helix</keyword>
<dbReference type="eggNOG" id="COG2814">
    <property type="taxonomic scope" value="Bacteria"/>
</dbReference>
<protein>
    <submittedName>
        <fullName evidence="2">Major facilitator superfamily MFS_1</fullName>
    </submittedName>
</protein>
<keyword evidence="3" id="KW-1185">Reference proteome</keyword>
<dbReference type="PANTHER" id="PTHR23542">
    <property type="match status" value="1"/>
</dbReference>
<feature type="transmembrane region" description="Helical" evidence="1">
    <location>
        <begin position="254"/>
        <end position="279"/>
    </location>
</feature>
<keyword evidence="1" id="KW-0472">Membrane</keyword>
<dbReference type="EMBL" id="CP002801">
    <property type="protein sequence ID" value="AEH09301.1"/>
    <property type="molecule type" value="Genomic_DNA"/>
</dbReference>
<dbReference type="GO" id="GO:0022857">
    <property type="term" value="F:transmembrane transporter activity"/>
    <property type="evidence" value="ECO:0007669"/>
    <property type="project" value="InterPro"/>
</dbReference>
<keyword evidence="1" id="KW-0812">Transmembrane</keyword>
<organism evidence="2 3">
    <name type="scientific">Candidatus Protofrankia datiscae</name>
    <dbReference type="NCBI Taxonomy" id="2716812"/>
    <lineage>
        <taxon>Bacteria</taxon>
        <taxon>Bacillati</taxon>
        <taxon>Actinomycetota</taxon>
        <taxon>Actinomycetes</taxon>
        <taxon>Frankiales</taxon>
        <taxon>Frankiaceae</taxon>
        <taxon>Protofrankia</taxon>
    </lineage>
</organism>
<accession>F8AVY0</accession>
<gene>
    <name evidence="2" type="ordered locus">FsymDg_1858</name>
</gene>
<evidence type="ECO:0000313" key="2">
    <source>
        <dbReference type="EMBL" id="AEH09301.1"/>
    </source>
</evidence>
<dbReference type="RefSeq" id="WP_013873249.1">
    <property type="nucleotide sequence ID" value="NC_015656.1"/>
</dbReference>
<evidence type="ECO:0000313" key="3">
    <source>
        <dbReference type="Proteomes" id="UP000001549"/>
    </source>
</evidence>